<feature type="region of interest" description="Disordered" evidence="1">
    <location>
        <begin position="182"/>
        <end position="243"/>
    </location>
</feature>
<evidence type="ECO:0000313" key="2">
    <source>
        <dbReference type="EMBL" id="CAG6398308.1"/>
    </source>
</evidence>
<feature type="region of interest" description="Disordered" evidence="1">
    <location>
        <begin position="76"/>
        <end position="129"/>
    </location>
</feature>
<protein>
    <submittedName>
        <fullName evidence="2">Uncharacterized protein</fullName>
    </submittedName>
</protein>
<comment type="caution">
    <text evidence="2">The sequence shown here is derived from an EMBL/GenBank/DDBJ whole genome shotgun (WGS) entry which is preliminary data.</text>
</comment>
<sequence length="243" mass="27156">MGDSSYTALGLRPVWRRPCGWGGSPSARPARWTKSRGSRRPSCLTRSARRRRRDGGRCCGAWPRRSIWRPSRRRRCRSWSSSGRRAPGRRSRPVTMSRSRIRWRGWSTKRSSCTPGRRQRDSPPTNRVTPLALAAVQTREKGMSLANMARWARAHDIPLRPRGGASHDAALRLRDTAAQRKVRFGIGDGQAIARSSERIEPPPDPAQHPPGQPVGGGSDSRDRPPDRPAIYPGDHSPSPRSKS</sequence>
<gene>
    <name evidence="2" type="ORF">SCOCK_690026</name>
</gene>
<organism evidence="2 3">
    <name type="scientific">Actinacidiphila cocklensis</name>
    <dbReference type="NCBI Taxonomy" id="887465"/>
    <lineage>
        <taxon>Bacteria</taxon>
        <taxon>Bacillati</taxon>
        <taxon>Actinomycetota</taxon>
        <taxon>Actinomycetes</taxon>
        <taxon>Kitasatosporales</taxon>
        <taxon>Streptomycetaceae</taxon>
        <taxon>Actinacidiphila</taxon>
    </lineage>
</organism>
<dbReference type="AlphaFoldDB" id="A0A9W4GVV1"/>
<feature type="compositionally biased region" description="Pro residues" evidence="1">
    <location>
        <begin position="202"/>
        <end position="212"/>
    </location>
</feature>
<evidence type="ECO:0000256" key="1">
    <source>
        <dbReference type="SAM" id="MobiDB-lite"/>
    </source>
</evidence>
<proteinExistence type="predicted"/>
<dbReference type="EMBL" id="CAJSLV010000102">
    <property type="protein sequence ID" value="CAG6398308.1"/>
    <property type="molecule type" value="Genomic_DNA"/>
</dbReference>
<accession>A0A9W4GVV1</accession>
<keyword evidence="3" id="KW-1185">Reference proteome</keyword>
<dbReference type="Proteomes" id="UP001152519">
    <property type="component" value="Unassembled WGS sequence"/>
</dbReference>
<evidence type="ECO:0000313" key="3">
    <source>
        <dbReference type="Proteomes" id="UP001152519"/>
    </source>
</evidence>
<reference evidence="2" key="1">
    <citation type="submission" date="2021-05" db="EMBL/GenBank/DDBJ databases">
        <authorList>
            <person name="Arsene-Ploetze F."/>
        </authorList>
    </citation>
    <scope>NUCLEOTIDE SEQUENCE</scope>
    <source>
        <strain evidence="2">DSM 42138</strain>
    </source>
</reference>
<name>A0A9W4GVV1_9ACTN</name>
<feature type="region of interest" description="Disordered" evidence="1">
    <location>
        <begin position="20"/>
        <end position="56"/>
    </location>
</feature>